<proteinExistence type="predicted"/>
<gene>
    <name evidence="1" type="ORF">FYJ69_07610</name>
</gene>
<organism evidence="1 2">
    <name type="scientific">Parafannyhessea umbonata</name>
    <dbReference type="NCBI Taxonomy" id="604330"/>
    <lineage>
        <taxon>Bacteria</taxon>
        <taxon>Bacillati</taxon>
        <taxon>Actinomycetota</taxon>
        <taxon>Coriobacteriia</taxon>
        <taxon>Coriobacteriales</taxon>
        <taxon>Atopobiaceae</taxon>
        <taxon>Parafannyhessea</taxon>
    </lineage>
</organism>
<dbReference type="EMBL" id="VUND01000002">
    <property type="protein sequence ID" value="MST60776.1"/>
    <property type="molecule type" value="Genomic_DNA"/>
</dbReference>
<reference evidence="1 2" key="1">
    <citation type="submission" date="2019-08" db="EMBL/GenBank/DDBJ databases">
        <title>In-depth cultivation of the pig gut microbiome towards novel bacterial diversity and tailored functional studies.</title>
        <authorList>
            <person name="Wylensek D."/>
            <person name="Hitch T.C.A."/>
            <person name="Clavel T."/>
        </authorList>
    </citation>
    <scope>NUCLEOTIDE SEQUENCE [LARGE SCALE GENOMIC DNA]</scope>
    <source>
        <strain evidence="1 2">WB01_CNA04</strain>
    </source>
</reference>
<dbReference type="Proteomes" id="UP000434342">
    <property type="component" value="Unassembled WGS sequence"/>
</dbReference>
<evidence type="ECO:0000313" key="1">
    <source>
        <dbReference type="EMBL" id="MST60776.1"/>
    </source>
</evidence>
<evidence type="ECO:0008006" key="3">
    <source>
        <dbReference type="Google" id="ProtNLM"/>
    </source>
</evidence>
<sequence>MPIYISHSSAQSLWRSTRERDYARCPRIEDCRPTNLPHSYRALFSQGILSTPELRSLPRPIDILVAKDSDRLYGRQIRNHVWMREIPDRSFVAIGPSVRLSTPEFTYLQMASTLSVPRLAAYACEVTGGYSLNQGARSFHSRPPLTSLAALGDFLSKCAGARGVRPARKALSYEVEGFRSPAETSLALLLTLPTRLGGYGLPACRANYRIDLAESWERYLRTPYLLADLAWPSEKLVMEYDSDMVHGEPSVRDHDDDRKSALEDMGYTMITIRSQRLMDPTKFDNIVRQRVAPLLGVTPPRRTGLFAQRSDDLRSQLLG</sequence>
<dbReference type="RefSeq" id="WP_154541539.1">
    <property type="nucleotide sequence ID" value="NZ_VUND01000002.1"/>
</dbReference>
<name>A0A6N7X859_9ACTN</name>
<evidence type="ECO:0000313" key="2">
    <source>
        <dbReference type="Proteomes" id="UP000434342"/>
    </source>
</evidence>
<dbReference type="AlphaFoldDB" id="A0A6N7X859"/>
<accession>A0A6N7X859</accession>
<protein>
    <recommendedName>
        <fullName evidence="3">DUF559 domain-containing protein</fullName>
    </recommendedName>
</protein>
<dbReference type="Gene3D" id="3.40.960.10">
    <property type="entry name" value="VSR Endonuclease"/>
    <property type="match status" value="1"/>
</dbReference>
<comment type="caution">
    <text evidence="1">The sequence shown here is derived from an EMBL/GenBank/DDBJ whole genome shotgun (WGS) entry which is preliminary data.</text>
</comment>